<comment type="caution">
    <text evidence="1">The sequence shown here is derived from an EMBL/GenBank/DDBJ whole genome shotgun (WGS) entry which is preliminary data.</text>
</comment>
<protein>
    <submittedName>
        <fullName evidence="1">Uncharacterized protein</fullName>
    </submittedName>
</protein>
<reference evidence="1 2" key="1">
    <citation type="journal article" date="2019" name="Commun. Biol.">
        <title>The bagworm genome reveals a unique fibroin gene that provides high tensile strength.</title>
        <authorList>
            <person name="Kono N."/>
            <person name="Nakamura H."/>
            <person name="Ohtoshi R."/>
            <person name="Tomita M."/>
            <person name="Numata K."/>
            <person name="Arakawa K."/>
        </authorList>
    </citation>
    <scope>NUCLEOTIDE SEQUENCE [LARGE SCALE GENOMIC DNA]</scope>
</reference>
<dbReference type="EMBL" id="BGZK01000272">
    <property type="protein sequence ID" value="GBP33309.1"/>
    <property type="molecule type" value="Genomic_DNA"/>
</dbReference>
<keyword evidence="2" id="KW-1185">Reference proteome</keyword>
<evidence type="ECO:0000313" key="1">
    <source>
        <dbReference type="EMBL" id="GBP33309.1"/>
    </source>
</evidence>
<dbReference type="OrthoDB" id="8193306at2759"/>
<dbReference type="Proteomes" id="UP000299102">
    <property type="component" value="Unassembled WGS sequence"/>
</dbReference>
<accession>A0A4C1V414</accession>
<dbReference type="AlphaFoldDB" id="A0A4C1V414"/>
<organism evidence="1 2">
    <name type="scientific">Eumeta variegata</name>
    <name type="common">Bagworm moth</name>
    <name type="synonym">Eumeta japonica</name>
    <dbReference type="NCBI Taxonomy" id="151549"/>
    <lineage>
        <taxon>Eukaryota</taxon>
        <taxon>Metazoa</taxon>
        <taxon>Ecdysozoa</taxon>
        <taxon>Arthropoda</taxon>
        <taxon>Hexapoda</taxon>
        <taxon>Insecta</taxon>
        <taxon>Pterygota</taxon>
        <taxon>Neoptera</taxon>
        <taxon>Endopterygota</taxon>
        <taxon>Lepidoptera</taxon>
        <taxon>Glossata</taxon>
        <taxon>Ditrysia</taxon>
        <taxon>Tineoidea</taxon>
        <taxon>Psychidae</taxon>
        <taxon>Oiketicinae</taxon>
        <taxon>Eumeta</taxon>
    </lineage>
</organism>
<name>A0A4C1V414_EUMVA</name>
<proteinExistence type="predicted"/>
<gene>
    <name evidence="1" type="ORF">EVAR_30897_1</name>
</gene>
<sequence length="126" mass="14385">MGTKHSPRELSYAAQMSLRYFGSVDAAKVKDISMTSPTCATKYRIVFKSFPTQMRKLSNSEFFSLFIDANLTREQYNKVKRKDLARFSPYKVIQQAEKSCYPEPTANTVDETSTKVKQKALLDHTA</sequence>
<evidence type="ECO:0000313" key="2">
    <source>
        <dbReference type="Proteomes" id="UP000299102"/>
    </source>
</evidence>